<evidence type="ECO:0000313" key="2">
    <source>
        <dbReference type="EMBL" id="GCC18196.1"/>
    </source>
</evidence>
<dbReference type="PANTHER" id="PTHR33626:SF2">
    <property type="match status" value="1"/>
</dbReference>
<evidence type="ECO:0000256" key="1">
    <source>
        <dbReference type="SAM" id="MobiDB-lite"/>
    </source>
</evidence>
<organism evidence="2 3">
    <name type="scientific">Chiloscyllium punctatum</name>
    <name type="common">Brownbanded bambooshark</name>
    <name type="synonym">Hemiscyllium punctatum</name>
    <dbReference type="NCBI Taxonomy" id="137246"/>
    <lineage>
        <taxon>Eukaryota</taxon>
        <taxon>Metazoa</taxon>
        <taxon>Chordata</taxon>
        <taxon>Craniata</taxon>
        <taxon>Vertebrata</taxon>
        <taxon>Chondrichthyes</taxon>
        <taxon>Elasmobranchii</taxon>
        <taxon>Galeomorphii</taxon>
        <taxon>Galeoidea</taxon>
        <taxon>Orectolobiformes</taxon>
        <taxon>Hemiscylliidae</taxon>
        <taxon>Chiloscyllium</taxon>
    </lineage>
</organism>
<dbReference type="PANTHER" id="PTHR33626">
    <property type="entry name" value="ZGC:158463"/>
    <property type="match status" value="1"/>
</dbReference>
<comment type="caution">
    <text evidence="2">The sequence shown here is derived from an EMBL/GenBank/DDBJ whole genome shotgun (WGS) entry which is preliminary data.</text>
</comment>
<dbReference type="OrthoDB" id="8672793at2759"/>
<feature type="region of interest" description="Disordered" evidence="1">
    <location>
        <begin position="114"/>
        <end position="133"/>
    </location>
</feature>
<dbReference type="AlphaFoldDB" id="A0A401RJB0"/>
<evidence type="ECO:0000313" key="3">
    <source>
        <dbReference type="Proteomes" id="UP000287033"/>
    </source>
</evidence>
<proteinExistence type="predicted"/>
<gene>
    <name evidence="2" type="ORF">chiPu_0022654</name>
</gene>
<reference evidence="2 3" key="1">
    <citation type="journal article" date="2018" name="Nat. Ecol. Evol.">
        <title>Shark genomes provide insights into elasmobranch evolution and the origin of vertebrates.</title>
        <authorList>
            <person name="Hara Y"/>
            <person name="Yamaguchi K"/>
            <person name="Onimaru K"/>
            <person name="Kadota M"/>
            <person name="Koyanagi M"/>
            <person name="Keeley SD"/>
            <person name="Tatsumi K"/>
            <person name="Tanaka K"/>
            <person name="Motone F"/>
            <person name="Kageyama Y"/>
            <person name="Nozu R"/>
            <person name="Adachi N"/>
            <person name="Nishimura O"/>
            <person name="Nakagawa R"/>
            <person name="Tanegashima C"/>
            <person name="Kiyatake I"/>
            <person name="Matsumoto R"/>
            <person name="Murakumo K"/>
            <person name="Nishida K"/>
            <person name="Terakita A"/>
            <person name="Kuratani S"/>
            <person name="Sato K"/>
            <person name="Hyodo S Kuraku.S."/>
        </authorList>
    </citation>
    <scope>NUCLEOTIDE SEQUENCE [LARGE SCALE GENOMIC DNA]</scope>
</reference>
<sequence length="152" mass="16872">MGDWELKLFPMNEEFPVSVGHKLALIKSLFFVHTARRYYRLDGLGSRPCSRGHRQTPPTVGRLPAQAGGHFPIANLRLPSPPRTHAGGWVRTALRHKGRSPFHRLVSSVDRSVIGEGSHTRSGPAAWRHRVVGSSRQTEGFGVLSSHGKRSR</sequence>
<keyword evidence="3" id="KW-1185">Reference proteome</keyword>
<name>A0A401RJB0_CHIPU</name>
<dbReference type="EMBL" id="BEZZ01009818">
    <property type="protein sequence ID" value="GCC18196.1"/>
    <property type="molecule type" value="Genomic_DNA"/>
</dbReference>
<protein>
    <submittedName>
        <fullName evidence="2">Uncharacterized protein</fullName>
    </submittedName>
</protein>
<accession>A0A401RJB0</accession>
<dbReference type="Proteomes" id="UP000287033">
    <property type="component" value="Unassembled WGS sequence"/>
</dbReference>